<feature type="compositionally biased region" description="Basic and acidic residues" evidence="7">
    <location>
        <begin position="823"/>
        <end position="883"/>
    </location>
</feature>
<comment type="subcellular location">
    <subcellularLocation>
        <location evidence="1">Nucleus</location>
        <location evidence="1">Nucleolus</location>
    </subcellularLocation>
</comment>
<feature type="compositionally biased region" description="Basic and acidic residues" evidence="7">
    <location>
        <begin position="896"/>
        <end position="910"/>
    </location>
</feature>
<feature type="compositionally biased region" description="Basic and acidic residues" evidence="7">
    <location>
        <begin position="223"/>
        <end position="251"/>
    </location>
</feature>
<dbReference type="GO" id="GO:0030692">
    <property type="term" value="C:Noc4p-Nop14p complex"/>
    <property type="evidence" value="ECO:0007669"/>
    <property type="project" value="TreeGrafter"/>
</dbReference>
<dbReference type="STRING" id="999810.G2YSY3"/>
<comment type="similarity">
    <text evidence="2">Belongs to the NOP14 family.</text>
</comment>
<feature type="compositionally biased region" description="Acidic residues" evidence="7">
    <location>
        <begin position="377"/>
        <end position="391"/>
    </location>
</feature>
<evidence type="ECO:0000256" key="1">
    <source>
        <dbReference type="ARBA" id="ARBA00004604"/>
    </source>
</evidence>
<evidence type="ECO:0000256" key="2">
    <source>
        <dbReference type="ARBA" id="ARBA00007466"/>
    </source>
</evidence>
<feature type="compositionally biased region" description="Basic and acidic residues" evidence="7">
    <location>
        <begin position="260"/>
        <end position="272"/>
    </location>
</feature>
<evidence type="ECO:0000256" key="3">
    <source>
        <dbReference type="ARBA" id="ARBA00022517"/>
    </source>
</evidence>
<accession>G2YSY3</accession>
<feature type="region of interest" description="Disordered" evidence="7">
    <location>
        <begin position="1"/>
        <end position="43"/>
    </location>
</feature>
<feature type="compositionally biased region" description="Acidic residues" evidence="7">
    <location>
        <begin position="179"/>
        <end position="195"/>
    </location>
</feature>
<dbReference type="EMBL" id="FQ790352">
    <property type="protein sequence ID" value="CCD54887.1"/>
    <property type="molecule type" value="Genomic_DNA"/>
</dbReference>
<comment type="function">
    <text evidence="6">Involved in nucleolar processing of pre-18S ribosomal RNA. Has a role in the nuclear export of 40S pre-ribosomal subunit to the cytoplasm.</text>
</comment>
<reference evidence="9" key="1">
    <citation type="journal article" date="2011" name="PLoS Genet.">
        <title>Genomic analysis of the necrotrophic fungal pathogens Sclerotinia sclerotiorum and Botrytis cinerea.</title>
        <authorList>
            <person name="Amselem J."/>
            <person name="Cuomo C.A."/>
            <person name="van Kan J.A."/>
            <person name="Viaud M."/>
            <person name="Benito E.P."/>
            <person name="Couloux A."/>
            <person name="Coutinho P.M."/>
            <person name="de Vries R.P."/>
            <person name="Dyer P.S."/>
            <person name="Fillinger S."/>
            <person name="Fournier E."/>
            <person name="Gout L."/>
            <person name="Hahn M."/>
            <person name="Kohn L."/>
            <person name="Lapalu N."/>
            <person name="Plummer K.M."/>
            <person name="Pradier J.M."/>
            <person name="Quevillon E."/>
            <person name="Sharon A."/>
            <person name="Simon A."/>
            <person name="ten Have A."/>
            <person name="Tudzynski B."/>
            <person name="Tudzynski P."/>
            <person name="Wincker P."/>
            <person name="Andrew M."/>
            <person name="Anthouard V."/>
            <person name="Beever R.E."/>
            <person name="Beffa R."/>
            <person name="Benoit I."/>
            <person name="Bouzid O."/>
            <person name="Brault B."/>
            <person name="Chen Z."/>
            <person name="Choquer M."/>
            <person name="Collemare J."/>
            <person name="Cotton P."/>
            <person name="Danchin E.G."/>
            <person name="Da Silva C."/>
            <person name="Gautier A."/>
            <person name="Giraud C."/>
            <person name="Giraud T."/>
            <person name="Gonzalez C."/>
            <person name="Grossetete S."/>
            <person name="Guldener U."/>
            <person name="Henrissat B."/>
            <person name="Howlett B.J."/>
            <person name="Kodira C."/>
            <person name="Kretschmer M."/>
            <person name="Lappartient A."/>
            <person name="Leroch M."/>
            <person name="Levis C."/>
            <person name="Mauceli E."/>
            <person name="Neuveglise C."/>
            <person name="Oeser B."/>
            <person name="Pearson M."/>
            <person name="Poulain J."/>
            <person name="Poussereau N."/>
            <person name="Quesneville H."/>
            <person name="Rascle C."/>
            <person name="Schumacher J."/>
            <person name="Segurens B."/>
            <person name="Sexton A."/>
            <person name="Silva E."/>
            <person name="Sirven C."/>
            <person name="Soanes D.M."/>
            <person name="Talbot N.J."/>
            <person name="Templeton M."/>
            <person name="Yandava C."/>
            <person name="Yarden O."/>
            <person name="Zeng Q."/>
            <person name="Rollins J.A."/>
            <person name="Lebrun M.H."/>
            <person name="Dickman M."/>
        </authorList>
    </citation>
    <scope>NUCLEOTIDE SEQUENCE [LARGE SCALE GENOMIC DNA]</scope>
    <source>
        <strain evidence="9">T4</strain>
    </source>
</reference>
<feature type="compositionally biased region" description="Acidic residues" evidence="7">
    <location>
        <begin position="360"/>
        <end position="369"/>
    </location>
</feature>
<evidence type="ECO:0000256" key="6">
    <source>
        <dbReference type="ARBA" id="ARBA00024695"/>
    </source>
</evidence>
<dbReference type="OrthoDB" id="441771at2759"/>
<dbReference type="GO" id="GO:0030490">
    <property type="term" value="P:maturation of SSU-rRNA"/>
    <property type="evidence" value="ECO:0007669"/>
    <property type="project" value="TreeGrafter"/>
</dbReference>
<dbReference type="HOGENOM" id="CLU_008874_0_0_1"/>
<dbReference type="AlphaFoldDB" id="G2YSY3"/>
<feature type="region of interest" description="Disordered" evidence="7">
    <location>
        <begin position="115"/>
        <end position="445"/>
    </location>
</feature>
<organism evidence="8 9">
    <name type="scientific">Botryotinia fuckeliana (strain T4)</name>
    <name type="common">Noble rot fungus</name>
    <name type="synonym">Botrytis cinerea</name>
    <dbReference type="NCBI Taxonomy" id="999810"/>
    <lineage>
        <taxon>Eukaryota</taxon>
        <taxon>Fungi</taxon>
        <taxon>Dikarya</taxon>
        <taxon>Ascomycota</taxon>
        <taxon>Pezizomycotina</taxon>
        <taxon>Leotiomycetes</taxon>
        <taxon>Helotiales</taxon>
        <taxon>Sclerotiniaceae</taxon>
        <taxon>Botrytis</taxon>
    </lineage>
</organism>
<evidence type="ECO:0000313" key="9">
    <source>
        <dbReference type="Proteomes" id="UP000008177"/>
    </source>
</evidence>
<keyword evidence="3" id="KW-0690">Ribosome biogenesis</keyword>
<dbReference type="FunCoup" id="G2YSY3">
    <property type="interactions" value="1064"/>
</dbReference>
<sequence>MPPSQLKRLKASLREQGIVGPQQSKKQKKQNAQNGANKEKKIKRSVALNGIRDQFNPFEIKQAKAPKFEVTSNKTLGGRISKGIKKPGVARGLAEENRRKTLLVEMQSRNRVGGIIDKRFGENDPSMAPEDKMLERFTQEKQRGHKNSSAFDLEDEEFSGELTHMGQSLSLDGPAIRDDFDEEGLELSDADDHESDEERQALKRRRGSNSEGSDEDEEGTALPERKKSKQEVMKELIAKSKMHKYERQAAKDDDEDLREELDKDMSSIHELLRGMAHKPPPAPAAAPEDIPGMNPERIALMNGGDRAKLEKEYDIRMRQMAQDKRSQPTERSKTEDEKMEKESRRLRELEEKRLRRMEGVAEDSDDEEENRTRRADDEEEEEEEEEEEDYGLGDGIKTRPSAAELGADDEDDFVIDDDLVASGSDIDESEGESDGEDGESDNEDDEFLEGLLTEEEAKRPEFLTGANAPLPEVELPAKNGVNGDLAYTFPCPQSHEELLEITKGIALLDLPTVVQRIRALYHPKLNSENKVKLGSFSVSLVSHISYLANQAQRPPFSVLENIIRHIHSLSKTFPLEIANSFRRHLDEINQSRALALKAGDLVVLTAIGTIFPTSDHFHQVVTPAILTMGRYLGQKIPQDLSNYATGAYLCTLCLQYQRLSKRYVPEVAGFIENTLCALAPTKLAKIPGSFPYHEPKSSVRIEKASASDRQIEFYDCIPQELSADDEESLKVALLEANIKILNSSADLWSEKSAFTEVFEPALTILKHLGSKSCRSKLPESSQTLIRKSISKFQTMLQLAHLARRPLELHHHKPLAIKTSIPKFEDSYNPDKHYDPDRERAETAKLKAEHKKERKGAMRELRKDSNFIARESLRQKKEKDAAHEKKMKRLIAEIQGEEGKESKAYEREKEWRKKGKK</sequence>
<gene>
    <name evidence="8" type="ORF">BofuT4_P161760.1</name>
</gene>
<evidence type="ECO:0000256" key="4">
    <source>
        <dbReference type="ARBA" id="ARBA00022552"/>
    </source>
</evidence>
<protein>
    <submittedName>
        <fullName evidence="8">Similar to Nop14-like family protein</fullName>
    </submittedName>
</protein>
<dbReference type="InParanoid" id="G2YSY3"/>
<evidence type="ECO:0000256" key="5">
    <source>
        <dbReference type="ARBA" id="ARBA00023242"/>
    </source>
</evidence>
<proteinExistence type="inferred from homology"/>
<feature type="compositionally biased region" description="Acidic residues" evidence="7">
    <location>
        <begin position="406"/>
        <end position="445"/>
    </location>
</feature>
<dbReference type="Proteomes" id="UP000008177">
    <property type="component" value="Unplaced contigs"/>
</dbReference>
<keyword evidence="4" id="KW-0698">rRNA processing</keyword>
<feature type="compositionally biased region" description="Basic and acidic residues" evidence="7">
    <location>
        <begin position="305"/>
        <end position="359"/>
    </location>
</feature>
<dbReference type="eggNOG" id="KOG2147">
    <property type="taxonomic scope" value="Eukaryota"/>
</dbReference>
<name>G2YSY3_BOTF4</name>
<dbReference type="PANTHER" id="PTHR23183:SF0">
    <property type="entry name" value="NUCLEOLAR PROTEIN 14"/>
    <property type="match status" value="1"/>
</dbReference>
<evidence type="ECO:0000313" key="8">
    <source>
        <dbReference type="EMBL" id="CCD54887.1"/>
    </source>
</evidence>
<dbReference type="InterPro" id="IPR007276">
    <property type="entry name" value="Nop14"/>
</dbReference>
<evidence type="ECO:0000256" key="7">
    <source>
        <dbReference type="SAM" id="MobiDB-lite"/>
    </source>
</evidence>
<dbReference type="PANTHER" id="PTHR23183">
    <property type="entry name" value="NOP14"/>
    <property type="match status" value="1"/>
</dbReference>
<feature type="region of interest" description="Disordered" evidence="7">
    <location>
        <begin position="823"/>
        <end position="916"/>
    </location>
</feature>
<dbReference type="GO" id="GO:0032040">
    <property type="term" value="C:small-subunit processome"/>
    <property type="evidence" value="ECO:0007669"/>
    <property type="project" value="InterPro"/>
</dbReference>
<feature type="compositionally biased region" description="Basic and acidic residues" evidence="7">
    <location>
        <begin position="129"/>
        <end position="142"/>
    </location>
</feature>
<dbReference type="Pfam" id="PF04147">
    <property type="entry name" value="Nop14"/>
    <property type="match status" value="1"/>
</dbReference>
<keyword evidence="5" id="KW-0539">Nucleus</keyword>